<sequence length="207" mass="23029">MLVFNSFHMKMKSVKENQAFRADLLMCVNLEEPCPGKPEGDPVEKRDSSGLGPWSNGSGENGQGDLRIPGPPPNIWLAHTSSRNCQIVCPYSPPSPPPPLRTPEWQGPQAQLKVNVNCLNTDCGICKQTKTISCTGAREFAQKQLLNVSEAEGSLVTEQHRRANKRYTLVFHTPTRVGRQNSSPAKQNFPDAVEIKRRRLRAVDSQR</sequence>
<dbReference type="AlphaFoldDB" id="A0A6B0RH20"/>
<evidence type="ECO:0000313" key="3">
    <source>
        <dbReference type="Proteomes" id="UP000322234"/>
    </source>
</evidence>
<feature type="region of interest" description="Disordered" evidence="1">
    <location>
        <begin position="36"/>
        <end position="72"/>
    </location>
</feature>
<gene>
    <name evidence="2" type="ORF">E5288_WYG000835</name>
</gene>
<dbReference type="Proteomes" id="UP000322234">
    <property type="component" value="Unassembled WGS sequence"/>
</dbReference>
<keyword evidence="3" id="KW-1185">Reference proteome</keyword>
<evidence type="ECO:0000313" key="2">
    <source>
        <dbReference type="EMBL" id="MXQ89439.1"/>
    </source>
</evidence>
<proteinExistence type="predicted"/>
<name>A0A6B0RH20_9CETA</name>
<comment type="caution">
    <text evidence="2">The sequence shown here is derived from an EMBL/GenBank/DDBJ whole genome shotgun (WGS) entry which is preliminary data.</text>
</comment>
<feature type="compositionally biased region" description="Basic and acidic residues" evidence="1">
    <location>
        <begin position="38"/>
        <end position="48"/>
    </location>
</feature>
<protein>
    <submittedName>
        <fullName evidence="2">Uncharacterized protein</fullName>
    </submittedName>
</protein>
<organism evidence="2 3">
    <name type="scientific">Bos mutus</name>
    <name type="common">wild yak</name>
    <dbReference type="NCBI Taxonomy" id="72004"/>
    <lineage>
        <taxon>Eukaryota</taxon>
        <taxon>Metazoa</taxon>
        <taxon>Chordata</taxon>
        <taxon>Craniata</taxon>
        <taxon>Vertebrata</taxon>
        <taxon>Euteleostomi</taxon>
        <taxon>Mammalia</taxon>
        <taxon>Eutheria</taxon>
        <taxon>Laurasiatheria</taxon>
        <taxon>Artiodactyla</taxon>
        <taxon>Ruminantia</taxon>
        <taxon>Pecora</taxon>
        <taxon>Bovidae</taxon>
        <taxon>Bovinae</taxon>
        <taxon>Bos</taxon>
    </lineage>
</organism>
<accession>A0A6B0RH20</accession>
<dbReference type="EMBL" id="VBQZ03000055">
    <property type="protein sequence ID" value="MXQ89439.1"/>
    <property type="molecule type" value="Genomic_DNA"/>
</dbReference>
<reference evidence="2" key="1">
    <citation type="submission" date="2019-10" db="EMBL/GenBank/DDBJ databases">
        <title>The sequence and de novo assembly of the wild yak genome.</title>
        <authorList>
            <person name="Liu Y."/>
        </authorList>
    </citation>
    <scope>NUCLEOTIDE SEQUENCE [LARGE SCALE GENOMIC DNA]</scope>
    <source>
        <strain evidence="2">WY2019</strain>
    </source>
</reference>
<evidence type="ECO:0000256" key="1">
    <source>
        <dbReference type="SAM" id="MobiDB-lite"/>
    </source>
</evidence>